<sequence length="252" mass="30316">MNSYLILQVQLNENDIKQWVKRVEKASEFAVAEVFSIKKPCGGKNSMALQTVEQLRDHDDAYSEAQSVLSEWMNQKLRLELEMDDDEEEEEMEQSKQLVKTTQSSYSNFDDMYSHLAQEEEDTVVHNFLQDLMETEVLDLGLVEDLKIDSDQIKKRWRDPSITMEVRHKQVKENRMRRDAERDKMRKEKEALKEARDEAWQLEKEKQRKKRREACRQEELIQQEMIRLRREMEEKRSVEQLARNMYNNHKSI</sequence>
<organism evidence="3 4">
    <name type="scientific">Labeo rohita</name>
    <name type="common">Indian major carp</name>
    <name type="synonym">Cyprinus rohita</name>
    <dbReference type="NCBI Taxonomy" id="84645"/>
    <lineage>
        <taxon>Eukaryota</taxon>
        <taxon>Metazoa</taxon>
        <taxon>Chordata</taxon>
        <taxon>Craniata</taxon>
        <taxon>Vertebrata</taxon>
        <taxon>Euteleostomi</taxon>
        <taxon>Actinopterygii</taxon>
        <taxon>Neopterygii</taxon>
        <taxon>Teleostei</taxon>
        <taxon>Ostariophysi</taxon>
        <taxon>Cypriniformes</taxon>
        <taxon>Cyprinidae</taxon>
        <taxon>Labeoninae</taxon>
        <taxon>Labeonini</taxon>
        <taxon>Labeo</taxon>
    </lineage>
</organism>
<dbReference type="EMBL" id="QBIY01011170">
    <property type="protein sequence ID" value="RXN34677.1"/>
    <property type="molecule type" value="Genomic_DNA"/>
</dbReference>
<evidence type="ECO:0000313" key="4">
    <source>
        <dbReference type="Proteomes" id="UP000290572"/>
    </source>
</evidence>
<dbReference type="AlphaFoldDB" id="A0A498NT40"/>
<dbReference type="InterPro" id="IPR052270">
    <property type="entry name" value="CACF_protein"/>
</dbReference>
<evidence type="ECO:0000256" key="1">
    <source>
        <dbReference type="SAM" id="Coils"/>
    </source>
</evidence>
<accession>A0A498NT40</accession>
<evidence type="ECO:0000313" key="3">
    <source>
        <dbReference type="EMBL" id="RXN34677.1"/>
    </source>
</evidence>
<keyword evidence="4" id="KW-1185">Reference proteome</keyword>
<dbReference type="PANTHER" id="PTHR22028">
    <property type="entry name" value="SFI1 SPINDLE BODY DOMAIN-CONTAINING PROTEIN-RELATED"/>
    <property type="match status" value="1"/>
</dbReference>
<feature type="coiled-coil region" evidence="1">
    <location>
        <begin position="69"/>
        <end position="98"/>
    </location>
</feature>
<reference evidence="3 4" key="1">
    <citation type="submission" date="2018-03" db="EMBL/GenBank/DDBJ databases">
        <title>Draft genome sequence of Rohu Carp (Labeo rohita).</title>
        <authorList>
            <person name="Das P."/>
            <person name="Kushwaha B."/>
            <person name="Joshi C.G."/>
            <person name="Kumar D."/>
            <person name="Nagpure N.S."/>
            <person name="Sahoo L."/>
            <person name="Das S.P."/>
            <person name="Bit A."/>
            <person name="Patnaik S."/>
            <person name="Meher P.K."/>
            <person name="Jayasankar P."/>
            <person name="Koringa P.G."/>
            <person name="Patel N.V."/>
            <person name="Hinsu A.T."/>
            <person name="Kumar R."/>
            <person name="Pandey M."/>
            <person name="Agarwal S."/>
            <person name="Srivastava S."/>
            <person name="Singh M."/>
            <person name="Iquebal M.A."/>
            <person name="Jaiswal S."/>
            <person name="Angadi U.B."/>
            <person name="Kumar N."/>
            <person name="Raza M."/>
            <person name="Shah T.M."/>
            <person name="Rai A."/>
            <person name="Jena J.K."/>
        </authorList>
    </citation>
    <scope>NUCLEOTIDE SEQUENCE [LARGE SCALE GENOMIC DNA]</scope>
    <source>
        <strain evidence="3">DASCIFA01</strain>
        <tissue evidence="3">Testis</tissue>
    </source>
</reference>
<dbReference type="Proteomes" id="UP000290572">
    <property type="component" value="Unassembled WGS sequence"/>
</dbReference>
<feature type="region of interest" description="Disordered" evidence="2">
    <location>
        <begin position="171"/>
        <end position="194"/>
    </location>
</feature>
<keyword evidence="1" id="KW-0175">Coiled coil</keyword>
<dbReference type="PANTHER" id="PTHR22028:SF5">
    <property type="entry name" value="COILED-COIL DOMAIN-CONTAINING PROTEIN 191"/>
    <property type="match status" value="1"/>
</dbReference>
<comment type="caution">
    <text evidence="3">The sequence shown here is derived from an EMBL/GenBank/DDBJ whole genome shotgun (WGS) entry which is preliminary data.</text>
</comment>
<protein>
    <submittedName>
        <fullName evidence="3">Coiled-coil domain-containing protein 191-like</fullName>
    </submittedName>
</protein>
<gene>
    <name evidence="3" type="ORF">ROHU_014762</name>
</gene>
<name>A0A498NT40_LABRO</name>
<proteinExistence type="predicted"/>
<evidence type="ECO:0000256" key="2">
    <source>
        <dbReference type="SAM" id="MobiDB-lite"/>
    </source>
</evidence>